<evidence type="ECO:0000313" key="2">
    <source>
        <dbReference type="EMBL" id="MDS0295251.1"/>
    </source>
</evidence>
<evidence type="ECO:0000259" key="1">
    <source>
        <dbReference type="Pfam" id="PF01575"/>
    </source>
</evidence>
<reference evidence="2 3" key="1">
    <citation type="submission" date="2022-06" db="EMBL/GenBank/DDBJ databases">
        <title>Halogeometricum sp. a new haloarchaeum isolate from saline soil.</title>
        <authorList>
            <person name="Strakova D."/>
            <person name="Galisteo C."/>
            <person name="Sanchez-Porro C."/>
            <person name="Ventosa A."/>
        </authorList>
    </citation>
    <scope>NUCLEOTIDE SEQUENCE [LARGE SCALE GENOMIC DNA]</scope>
    <source>
        <strain evidence="3">S3BR25-2</strain>
    </source>
</reference>
<name>A0ABU2G447_9EURY</name>
<dbReference type="PANTHER" id="PTHR43437:SF3">
    <property type="entry name" value="HYDROXYACYL-THIOESTER DEHYDRATASE TYPE 2, MITOCHONDRIAL"/>
    <property type="match status" value="1"/>
</dbReference>
<dbReference type="Gene3D" id="3.10.129.10">
    <property type="entry name" value="Hotdog Thioesterase"/>
    <property type="match status" value="1"/>
</dbReference>
<proteinExistence type="predicted"/>
<sequence length="227" mass="24179">MGDGELTPERRWLHETVEAWAAAMGHATNALAETNRAVLSAYGLTDERSGTDVTTDAVAATASERNASGSRPDAAAAEFAGTDLSDWRVERDIDDPATLGVGNSVRFSKRLDEADVTAFARASGDTNPLHLDDEFAGRTRFGRRIVHGTLVSGLVSAALARLPGLVIYVSQDVTFLEPVDVGQRLTAVVTVVEEVSRDRYRLSTDVVDAEGDSVLEGEAVVVVDPLP</sequence>
<accession>A0ABU2G447</accession>
<dbReference type="InterPro" id="IPR050965">
    <property type="entry name" value="UPF0336/Enoyl-CoA_hydratase"/>
</dbReference>
<dbReference type="SUPFAM" id="SSF54637">
    <property type="entry name" value="Thioesterase/thiol ester dehydrase-isomerase"/>
    <property type="match status" value="1"/>
</dbReference>
<dbReference type="Proteomes" id="UP001254813">
    <property type="component" value="Unassembled WGS sequence"/>
</dbReference>
<dbReference type="InterPro" id="IPR002539">
    <property type="entry name" value="MaoC-like_dom"/>
</dbReference>
<dbReference type="EMBL" id="JAMQOQ010000003">
    <property type="protein sequence ID" value="MDS0295251.1"/>
    <property type="molecule type" value="Genomic_DNA"/>
</dbReference>
<evidence type="ECO:0000313" key="3">
    <source>
        <dbReference type="Proteomes" id="UP001254813"/>
    </source>
</evidence>
<organism evidence="2 3">
    <name type="scientific">Halogeometricum luteum</name>
    <dbReference type="NCBI Taxonomy" id="2950537"/>
    <lineage>
        <taxon>Archaea</taxon>
        <taxon>Methanobacteriati</taxon>
        <taxon>Methanobacteriota</taxon>
        <taxon>Stenosarchaea group</taxon>
        <taxon>Halobacteria</taxon>
        <taxon>Halobacteriales</taxon>
        <taxon>Haloferacaceae</taxon>
        <taxon>Halogeometricum</taxon>
    </lineage>
</organism>
<feature type="domain" description="MaoC-like" evidence="1">
    <location>
        <begin position="105"/>
        <end position="198"/>
    </location>
</feature>
<protein>
    <submittedName>
        <fullName evidence="2">MaoC family dehydratase</fullName>
    </submittedName>
</protein>
<dbReference type="RefSeq" id="WP_310929121.1">
    <property type="nucleotide sequence ID" value="NZ_JAMQOQ010000003.1"/>
</dbReference>
<comment type="caution">
    <text evidence="2">The sequence shown here is derived from an EMBL/GenBank/DDBJ whole genome shotgun (WGS) entry which is preliminary data.</text>
</comment>
<dbReference type="PANTHER" id="PTHR43437">
    <property type="entry name" value="HYDROXYACYL-THIOESTER DEHYDRATASE TYPE 2, MITOCHONDRIAL-RELATED"/>
    <property type="match status" value="1"/>
</dbReference>
<dbReference type="CDD" id="cd03449">
    <property type="entry name" value="R_hydratase"/>
    <property type="match status" value="1"/>
</dbReference>
<gene>
    <name evidence="2" type="ORF">NDI79_13810</name>
</gene>
<dbReference type="InterPro" id="IPR029069">
    <property type="entry name" value="HotDog_dom_sf"/>
</dbReference>
<keyword evidence="3" id="KW-1185">Reference proteome</keyword>
<dbReference type="Pfam" id="PF01575">
    <property type="entry name" value="MaoC_dehydratas"/>
    <property type="match status" value="1"/>
</dbReference>